<comment type="subcellular location">
    <subcellularLocation>
        <location evidence="1">Nucleus</location>
    </subcellularLocation>
</comment>
<dbReference type="InterPro" id="IPR050636">
    <property type="entry name" value="C2H2-ZF_domain-containing"/>
</dbReference>
<dbReference type="PROSITE" id="PS50157">
    <property type="entry name" value="ZINC_FINGER_C2H2_2"/>
    <property type="match status" value="5"/>
</dbReference>
<proteinExistence type="inferred from homology"/>
<reference evidence="12 13" key="1">
    <citation type="submission" date="2019-04" db="EMBL/GenBank/DDBJ databases">
        <authorList>
            <consortium name="Wellcome Sanger Institute Data Sharing"/>
        </authorList>
    </citation>
    <scope>NUCLEOTIDE SEQUENCE [LARGE SCALE GENOMIC DNA]</scope>
</reference>
<keyword evidence="13" id="KW-1185">Reference proteome</keyword>
<dbReference type="PROSITE" id="PS00028">
    <property type="entry name" value="ZINC_FINGER_C2H2_1"/>
    <property type="match status" value="5"/>
</dbReference>
<feature type="domain" description="C2H2-type" evidence="11">
    <location>
        <begin position="310"/>
        <end position="337"/>
    </location>
</feature>
<evidence type="ECO:0000256" key="6">
    <source>
        <dbReference type="ARBA" id="ARBA00022833"/>
    </source>
</evidence>
<evidence type="ECO:0000313" key="12">
    <source>
        <dbReference type="Ensembl" id="ENSSFOP00015070757.1"/>
    </source>
</evidence>
<evidence type="ECO:0000256" key="5">
    <source>
        <dbReference type="ARBA" id="ARBA00022771"/>
    </source>
</evidence>
<evidence type="ECO:0000256" key="2">
    <source>
        <dbReference type="ARBA" id="ARBA00006991"/>
    </source>
</evidence>
<keyword evidence="8" id="KW-0804">Transcription</keyword>
<evidence type="ECO:0000256" key="9">
    <source>
        <dbReference type="ARBA" id="ARBA00023242"/>
    </source>
</evidence>
<dbReference type="Ensembl" id="ENSSFOT00015040571.1">
    <property type="protein sequence ID" value="ENSSFOP00015070757.1"/>
    <property type="gene ID" value="ENSSFOG00015026250.1"/>
</dbReference>
<evidence type="ECO:0000313" key="13">
    <source>
        <dbReference type="Proteomes" id="UP000694397"/>
    </source>
</evidence>
<keyword evidence="6" id="KW-0862">Zinc</keyword>
<dbReference type="Proteomes" id="UP000694397">
    <property type="component" value="Chromosome 18"/>
</dbReference>
<evidence type="ECO:0000256" key="7">
    <source>
        <dbReference type="ARBA" id="ARBA00023015"/>
    </source>
</evidence>
<protein>
    <recommendedName>
        <fullName evidence="11">C2H2-type domain-containing protein</fullName>
    </recommendedName>
</protein>
<dbReference type="Gene3D" id="3.30.160.60">
    <property type="entry name" value="Classic Zinc Finger"/>
    <property type="match status" value="5"/>
</dbReference>
<dbReference type="Pfam" id="PF00096">
    <property type="entry name" value="zf-C2H2"/>
    <property type="match status" value="4"/>
</dbReference>
<dbReference type="InterPro" id="IPR036236">
    <property type="entry name" value="Znf_C2H2_sf"/>
</dbReference>
<feature type="domain" description="C2H2-type" evidence="11">
    <location>
        <begin position="446"/>
        <end position="468"/>
    </location>
</feature>
<evidence type="ECO:0000259" key="11">
    <source>
        <dbReference type="PROSITE" id="PS50157"/>
    </source>
</evidence>
<dbReference type="FunFam" id="3.30.160.60:FF:002343">
    <property type="entry name" value="Zinc finger protein 33A"/>
    <property type="match status" value="1"/>
</dbReference>
<keyword evidence="3" id="KW-0479">Metal-binding</keyword>
<dbReference type="PANTHER" id="PTHR47772">
    <property type="entry name" value="ZINC FINGER PROTEIN 200"/>
    <property type="match status" value="1"/>
</dbReference>
<reference evidence="12" key="2">
    <citation type="submission" date="2025-08" db="UniProtKB">
        <authorList>
            <consortium name="Ensembl"/>
        </authorList>
    </citation>
    <scope>IDENTIFICATION</scope>
</reference>
<dbReference type="GeneTree" id="ENSGT01150000286939"/>
<dbReference type="OrthoDB" id="6077919at2759"/>
<evidence type="ECO:0000256" key="4">
    <source>
        <dbReference type="ARBA" id="ARBA00022737"/>
    </source>
</evidence>
<name>A0A8C9W5B4_SCLFO</name>
<feature type="domain" description="C2H2-type" evidence="11">
    <location>
        <begin position="282"/>
        <end position="309"/>
    </location>
</feature>
<keyword evidence="5 10" id="KW-0863">Zinc-finger</keyword>
<feature type="domain" description="C2H2-type" evidence="11">
    <location>
        <begin position="195"/>
        <end position="223"/>
    </location>
</feature>
<evidence type="ECO:0000256" key="3">
    <source>
        <dbReference type="ARBA" id="ARBA00022723"/>
    </source>
</evidence>
<sequence length="468" mass="53309">SYGGEKHQVNEYTCIRIYLSLYRWLFQEWTGPGRSFEFLEHCLGLSSHTVVADQKLSPAKENLNGITETISDTATGGKTVLAMQDSAPLPLPQLDLGQVATDQNTEQTLSLFSQHGEDGLHAQTSDDPSASVFEQVKCIGATAVSFSCDSFNNHFTQETEQMAEHELAHHDLKQLLHPVVLLKCSRQNITEENGYRCSKCQEPASSLSQLIKHHHITHSASNFHFFFAHSSGKYKHMTKHKLFEKTGKPFRYRNSVPVSLNPEIEDSVIIEDKSDDTGNLHFSCNYCGKNFSSASSLKKHTKLHKGERPYRCLECGNRFLRHSHLIAHKKVHQRRIQCTVCKKIVPTIGELIKHRKTHINKGMLQCPDCPLQFKYPAFLLRHLSKHNCFKCCLCQEIFDSAKTLNQHCLSHMPAHSTKQCPFCKRHFSNRPGLVRHIRLHTGEKPYRCHGCGKCFSRNEPLKTHQEKS</sequence>
<keyword evidence="4" id="KW-0677">Repeat</keyword>
<accession>A0A8C9W5B4</accession>
<organism evidence="12 13">
    <name type="scientific">Scleropages formosus</name>
    <name type="common">Asian bonytongue</name>
    <name type="synonym">Osteoglossum formosum</name>
    <dbReference type="NCBI Taxonomy" id="113540"/>
    <lineage>
        <taxon>Eukaryota</taxon>
        <taxon>Metazoa</taxon>
        <taxon>Chordata</taxon>
        <taxon>Craniata</taxon>
        <taxon>Vertebrata</taxon>
        <taxon>Euteleostomi</taxon>
        <taxon>Actinopterygii</taxon>
        <taxon>Neopterygii</taxon>
        <taxon>Teleostei</taxon>
        <taxon>Osteoglossocephala</taxon>
        <taxon>Osteoglossomorpha</taxon>
        <taxon>Osteoglossiformes</taxon>
        <taxon>Osteoglossidae</taxon>
        <taxon>Scleropages</taxon>
    </lineage>
</organism>
<dbReference type="GO" id="GO:0005634">
    <property type="term" value="C:nucleus"/>
    <property type="evidence" value="ECO:0007669"/>
    <property type="project" value="UniProtKB-SubCell"/>
</dbReference>
<dbReference type="SMART" id="SM00355">
    <property type="entry name" value="ZnF_C2H2"/>
    <property type="match status" value="8"/>
</dbReference>
<dbReference type="GO" id="GO:0008270">
    <property type="term" value="F:zinc ion binding"/>
    <property type="evidence" value="ECO:0007669"/>
    <property type="project" value="UniProtKB-KW"/>
</dbReference>
<keyword evidence="9" id="KW-0539">Nucleus</keyword>
<dbReference type="InterPro" id="IPR013087">
    <property type="entry name" value="Znf_C2H2_type"/>
</dbReference>
<dbReference type="AlphaFoldDB" id="A0A8C9W5B4"/>
<feature type="domain" description="C2H2-type" evidence="11">
    <location>
        <begin position="418"/>
        <end position="445"/>
    </location>
</feature>
<dbReference type="FunFam" id="3.30.160.60:FF:000056">
    <property type="entry name" value="Zinc finger and SCAN domain-containing 20"/>
    <property type="match status" value="1"/>
</dbReference>
<evidence type="ECO:0000256" key="10">
    <source>
        <dbReference type="PROSITE-ProRule" id="PRU00042"/>
    </source>
</evidence>
<dbReference type="SUPFAM" id="SSF57667">
    <property type="entry name" value="beta-beta-alpha zinc fingers"/>
    <property type="match status" value="3"/>
</dbReference>
<dbReference type="PANTHER" id="PTHR47772:SF15">
    <property type="entry name" value="REDUCED EXPRESSION 2-RELATED"/>
    <property type="match status" value="1"/>
</dbReference>
<reference evidence="12" key="3">
    <citation type="submission" date="2025-09" db="UniProtKB">
        <authorList>
            <consortium name="Ensembl"/>
        </authorList>
    </citation>
    <scope>IDENTIFICATION</scope>
</reference>
<evidence type="ECO:0000256" key="8">
    <source>
        <dbReference type="ARBA" id="ARBA00023163"/>
    </source>
</evidence>
<evidence type="ECO:0000256" key="1">
    <source>
        <dbReference type="ARBA" id="ARBA00004123"/>
    </source>
</evidence>
<comment type="similarity">
    <text evidence="2">Belongs to the krueppel C2H2-type zinc-finger protein family.</text>
</comment>
<keyword evidence="7" id="KW-0805">Transcription regulation</keyword>